<evidence type="ECO:0000313" key="10">
    <source>
        <dbReference type="EMBL" id="PIM98929.1"/>
    </source>
</evidence>
<dbReference type="OrthoDB" id="902644at2759"/>
<feature type="compositionally biased region" description="Basic and acidic residues" evidence="7">
    <location>
        <begin position="17"/>
        <end position="26"/>
    </location>
</feature>
<dbReference type="PANTHER" id="PTHR24186">
    <property type="entry name" value="PROTEIN PHOSPHATASE 1 REGULATORY SUBUNIT"/>
    <property type="match status" value="1"/>
</dbReference>
<feature type="region of interest" description="Disordered" evidence="7">
    <location>
        <begin position="1"/>
        <end position="88"/>
    </location>
</feature>
<reference evidence="11" key="1">
    <citation type="journal article" date="2018" name="Gigascience">
        <title>Genome assembly of the Pink Ipe (Handroanthus impetiginosus, Bignoniaceae), a highly valued, ecologically keystone Neotropical timber forest tree.</title>
        <authorList>
            <person name="Silva-Junior O.B."/>
            <person name="Grattapaglia D."/>
            <person name="Novaes E."/>
            <person name="Collevatti R.G."/>
        </authorList>
    </citation>
    <scope>NUCLEOTIDE SEQUENCE [LARGE SCALE GENOMIC DNA]</scope>
    <source>
        <strain evidence="11">cv. UFG-1</strain>
    </source>
</reference>
<evidence type="ECO:0000256" key="5">
    <source>
        <dbReference type="ARBA" id="ARBA00023043"/>
    </source>
</evidence>
<evidence type="ECO:0000256" key="3">
    <source>
        <dbReference type="ARBA" id="ARBA00022737"/>
    </source>
</evidence>
<proteinExistence type="predicted"/>
<evidence type="ECO:0000256" key="7">
    <source>
        <dbReference type="SAM" id="MobiDB-lite"/>
    </source>
</evidence>
<feature type="transmembrane region" description="Helical" evidence="8">
    <location>
        <begin position="185"/>
        <end position="208"/>
    </location>
</feature>
<evidence type="ECO:0000256" key="1">
    <source>
        <dbReference type="ARBA" id="ARBA00004141"/>
    </source>
</evidence>
<comment type="subcellular location">
    <subcellularLocation>
        <location evidence="1">Membrane</location>
        <topology evidence="1">Multi-pass membrane protein</topology>
    </subcellularLocation>
</comment>
<feature type="region of interest" description="Disordered" evidence="7">
    <location>
        <begin position="259"/>
        <end position="283"/>
    </location>
</feature>
<dbReference type="InterPro" id="IPR026961">
    <property type="entry name" value="PGG_dom"/>
</dbReference>
<name>A0A2G9G200_9LAMI</name>
<evidence type="ECO:0000256" key="8">
    <source>
        <dbReference type="SAM" id="Phobius"/>
    </source>
</evidence>
<keyword evidence="3" id="KW-0677">Repeat</keyword>
<dbReference type="GO" id="GO:0005886">
    <property type="term" value="C:plasma membrane"/>
    <property type="evidence" value="ECO:0007669"/>
    <property type="project" value="TreeGrafter"/>
</dbReference>
<keyword evidence="6 8" id="KW-0472">Membrane</keyword>
<dbReference type="Pfam" id="PF13962">
    <property type="entry name" value="PGG"/>
    <property type="match status" value="1"/>
</dbReference>
<keyword evidence="5" id="KW-0040">ANK repeat</keyword>
<dbReference type="PANTHER" id="PTHR24186:SF38">
    <property type="entry name" value="ANKYRIN REPEAT FAMILY PROTEIN"/>
    <property type="match status" value="1"/>
</dbReference>
<sequence>MSPKRRNIELSPGPQKYESDHERSDEDLPEIPPSPNSEKELPDINPAPYDSTEVSSEPSRLGKNKSKSGSKQQTRTRNESKREINQEKRKAVEKYEEALHNSRDTITIVATLIATFTFTVGVNPPGGVYQDGALIGTAVAARRTAFRVFSVCNNLALFISLCVVLALVSVIPFKRRPLLTILGVAHKAVWVGLSFTAAAYVSAVVVIMKPAPPRDGMDWTTVYLVCICVGLLGSATVGLGIMLLKNYMRRRSWRKRKLSKKVEKEEEEDSSSWQSEEVGYHVY</sequence>
<dbReference type="Proteomes" id="UP000231279">
    <property type="component" value="Unassembled WGS sequence"/>
</dbReference>
<comment type="caution">
    <text evidence="10">The sequence shown here is derived from an EMBL/GenBank/DDBJ whole genome shotgun (WGS) entry which is preliminary data.</text>
</comment>
<protein>
    <recommendedName>
        <fullName evidence="9">PGG domain-containing protein</fullName>
    </recommendedName>
</protein>
<gene>
    <name evidence="10" type="ORF">CDL12_28583</name>
</gene>
<evidence type="ECO:0000256" key="6">
    <source>
        <dbReference type="ARBA" id="ARBA00023136"/>
    </source>
</evidence>
<dbReference type="EMBL" id="NKXS01007967">
    <property type="protein sequence ID" value="PIM98929.1"/>
    <property type="molecule type" value="Genomic_DNA"/>
</dbReference>
<evidence type="ECO:0000313" key="11">
    <source>
        <dbReference type="Proteomes" id="UP000231279"/>
    </source>
</evidence>
<evidence type="ECO:0000259" key="9">
    <source>
        <dbReference type="Pfam" id="PF13962"/>
    </source>
</evidence>
<evidence type="ECO:0000256" key="4">
    <source>
        <dbReference type="ARBA" id="ARBA00022989"/>
    </source>
</evidence>
<keyword evidence="11" id="KW-1185">Reference proteome</keyword>
<dbReference type="STRING" id="429701.A0A2G9G200"/>
<feature type="compositionally biased region" description="Basic and acidic residues" evidence="7">
    <location>
        <begin position="76"/>
        <end position="88"/>
    </location>
</feature>
<feature type="domain" description="PGG" evidence="9">
    <location>
        <begin position="97"/>
        <end position="206"/>
    </location>
</feature>
<feature type="transmembrane region" description="Helical" evidence="8">
    <location>
        <begin position="155"/>
        <end position="173"/>
    </location>
</feature>
<organism evidence="10 11">
    <name type="scientific">Handroanthus impetiginosus</name>
    <dbReference type="NCBI Taxonomy" id="429701"/>
    <lineage>
        <taxon>Eukaryota</taxon>
        <taxon>Viridiplantae</taxon>
        <taxon>Streptophyta</taxon>
        <taxon>Embryophyta</taxon>
        <taxon>Tracheophyta</taxon>
        <taxon>Spermatophyta</taxon>
        <taxon>Magnoliopsida</taxon>
        <taxon>eudicotyledons</taxon>
        <taxon>Gunneridae</taxon>
        <taxon>Pentapetalae</taxon>
        <taxon>asterids</taxon>
        <taxon>lamiids</taxon>
        <taxon>Lamiales</taxon>
        <taxon>Bignoniaceae</taxon>
        <taxon>Crescentiina</taxon>
        <taxon>Tabebuia alliance</taxon>
        <taxon>Handroanthus</taxon>
    </lineage>
</organism>
<keyword evidence="2 8" id="KW-0812">Transmembrane</keyword>
<keyword evidence="4 8" id="KW-1133">Transmembrane helix</keyword>
<evidence type="ECO:0000256" key="2">
    <source>
        <dbReference type="ARBA" id="ARBA00022692"/>
    </source>
</evidence>
<dbReference type="AlphaFoldDB" id="A0A2G9G200"/>
<feature type="transmembrane region" description="Helical" evidence="8">
    <location>
        <begin position="220"/>
        <end position="244"/>
    </location>
</feature>
<accession>A0A2G9G200</accession>